<accession>A0A3B5LCC0</accession>
<evidence type="ECO:0000313" key="11">
    <source>
        <dbReference type="Proteomes" id="UP000261380"/>
    </source>
</evidence>
<dbReference type="GO" id="GO:0017080">
    <property type="term" value="F:sodium channel regulator activity"/>
    <property type="evidence" value="ECO:0007669"/>
    <property type="project" value="TreeGrafter"/>
</dbReference>
<evidence type="ECO:0000256" key="4">
    <source>
        <dbReference type="ARBA" id="ARBA00022989"/>
    </source>
</evidence>
<dbReference type="STRING" id="32473.ENSXCOP00000008180"/>
<dbReference type="PANTHER" id="PTHR13869">
    <property type="entry name" value="MYELIN P0 RELATED"/>
    <property type="match status" value="1"/>
</dbReference>
<sequence>KYWQYYKLRSLWWTKILKLICSSQVVDNTLTIIIASAVGGAIAFLMAFMLLKNFTLFVLAKLEEKNKECLVSSSGIDNTENGLSGSKADSKPTPKKK</sequence>
<feature type="compositionally biased region" description="Polar residues" evidence="8">
    <location>
        <begin position="73"/>
        <end position="84"/>
    </location>
</feature>
<evidence type="ECO:0000256" key="7">
    <source>
        <dbReference type="ARBA" id="ARBA00023319"/>
    </source>
</evidence>
<comment type="subcellular location">
    <subcellularLocation>
        <location evidence="1">Membrane</location>
    </subcellularLocation>
</comment>
<keyword evidence="7" id="KW-0393">Immunoglobulin domain</keyword>
<protein>
    <submittedName>
        <fullName evidence="10">Uncharacterized protein</fullName>
    </submittedName>
</protein>
<dbReference type="Proteomes" id="UP000261380">
    <property type="component" value="Unplaced"/>
</dbReference>
<dbReference type="GO" id="GO:0044325">
    <property type="term" value="F:transmembrane transporter binding"/>
    <property type="evidence" value="ECO:0007669"/>
    <property type="project" value="TreeGrafter"/>
</dbReference>
<keyword evidence="6" id="KW-1015">Disulfide bond</keyword>
<evidence type="ECO:0000256" key="6">
    <source>
        <dbReference type="ARBA" id="ARBA00023157"/>
    </source>
</evidence>
<dbReference type="InterPro" id="IPR000920">
    <property type="entry name" value="Myelin_P0-rel"/>
</dbReference>
<evidence type="ECO:0000256" key="3">
    <source>
        <dbReference type="ARBA" id="ARBA00022729"/>
    </source>
</evidence>
<dbReference type="PANTHER" id="PTHR13869:SF14">
    <property type="entry name" value="SODIUM CHANNEL SUBUNIT BETA-4"/>
    <property type="match status" value="1"/>
</dbReference>
<evidence type="ECO:0000256" key="5">
    <source>
        <dbReference type="ARBA" id="ARBA00023136"/>
    </source>
</evidence>
<name>A0A3B5LCC0_9TELE</name>
<evidence type="ECO:0000256" key="9">
    <source>
        <dbReference type="SAM" id="Phobius"/>
    </source>
</evidence>
<dbReference type="GeneTree" id="ENSGT00940000176213"/>
<proteinExistence type="predicted"/>
<dbReference type="GO" id="GO:0060307">
    <property type="term" value="P:regulation of ventricular cardiac muscle cell membrane repolarization"/>
    <property type="evidence" value="ECO:0007669"/>
    <property type="project" value="TreeGrafter"/>
</dbReference>
<feature type="compositionally biased region" description="Basic and acidic residues" evidence="8">
    <location>
        <begin position="88"/>
        <end position="97"/>
    </location>
</feature>
<dbReference type="Ensembl" id="ENSXCOT00000008278.1">
    <property type="protein sequence ID" value="ENSXCOP00000008180.1"/>
    <property type="gene ID" value="ENSXCOG00000006279.1"/>
</dbReference>
<dbReference type="GO" id="GO:0001518">
    <property type="term" value="C:voltage-gated sodium channel complex"/>
    <property type="evidence" value="ECO:0007669"/>
    <property type="project" value="TreeGrafter"/>
</dbReference>
<evidence type="ECO:0000256" key="8">
    <source>
        <dbReference type="SAM" id="MobiDB-lite"/>
    </source>
</evidence>
<evidence type="ECO:0000256" key="2">
    <source>
        <dbReference type="ARBA" id="ARBA00022692"/>
    </source>
</evidence>
<dbReference type="AlphaFoldDB" id="A0A3B5LCC0"/>
<feature type="region of interest" description="Disordered" evidence="8">
    <location>
        <begin position="73"/>
        <end position="97"/>
    </location>
</feature>
<keyword evidence="5 9" id="KW-0472">Membrane</keyword>
<keyword evidence="2 9" id="KW-0812">Transmembrane</keyword>
<keyword evidence="3" id="KW-0732">Signal</keyword>
<evidence type="ECO:0000256" key="1">
    <source>
        <dbReference type="ARBA" id="ARBA00004370"/>
    </source>
</evidence>
<keyword evidence="4 9" id="KW-1133">Transmembrane helix</keyword>
<reference evidence="10" key="2">
    <citation type="submission" date="2025-09" db="UniProtKB">
        <authorList>
            <consortium name="Ensembl"/>
        </authorList>
    </citation>
    <scope>IDENTIFICATION</scope>
</reference>
<feature type="transmembrane region" description="Helical" evidence="9">
    <location>
        <begin position="32"/>
        <end position="51"/>
    </location>
</feature>
<evidence type="ECO:0000313" key="10">
    <source>
        <dbReference type="Ensembl" id="ENSXCOP00000008180.1"/>
    </source>
</evidence>
<keyword evidence="11" id="KW-1185">Reference proteome</keyword>
<reference evidence="10" key="1">
    <citation type="submission" date="2025-08" db="UniProtKB">
        <authorList>
            <consortium name="Ensembl"/>
        </authorList>
    </citation>
    <scope>IDENTIFICATION</scope>
</reference>
<organism evidence="10 11">
    <name type="scientific">Xiphophorus couchianus</name>
    <name type="common">Monterrey platyfish</name>
    <dbReference type="NCBI Taxonomy" id="32473"/>
    <lineage>
        <taxon>Eukaryota</taxon>
        <taxon>Metazoa</taxon>
        <taxon>Chordata</taxon>
        <taxon>Craniata</taxon>
        <taxon>Vertebrata</taxon>
        <taxon>Euteleostomi</taxon>
        <taxon>Actinopterygii</taxon>
        <taxon>Neopterygii</taxon>
        <taxon>Teleostei</taxon>
        <taxon>Neoteleostei</taxon>
        <taxon>Acanthomorphata</taxon>
        <taxon>Ovalentaria</taxon>
        <taxon>Atherinomorphae</taxon>
        <taxon>Cyprinodontiformes</taxon>
        <taxon>Poeciliidae</taxon>
        <taxon>Poeciliinae</taxon>
        <taxon>Xiphophorus</taxon>
    </lineage>
</organism>
<dbReference type="GO" id="GO:0086002">
    <property type="term" value="P:cardiac muscle cell action potential involved in contraction"/>
    <property type="evidence" value="ECO:0007669"/>
    <property type="project" value="TreeGrafter"/>
</dbReference>